<name>A0ABT8R4K4_9BACT</name>
<reference evidence="2" key="1">
    <citation type="submission" date="2023-07" db="EMBL/GenBank/DDBJ databases">
        <title>The genome sequence of Rhodocytophaga aerolata KACC 12507.</title>
        <authorList>
            <person name="Zhang X."/>
        </authorList>
    </citation>
    <scope>NUCLEOTIDE SEQUENCE</scope>
    <source>
        <strain evidence="2">KACC 12507</strain>
    </source>
</reference>
<dbReference type="SUPFAM" id="SSF51735">
    <property type="entry name" value="NAD(P)-binding Rossmann-fold domains"/>
    <property type="match status" value="1"/>
</dbReference>
<dbReference type="InterPro" id="IPR036291">
    <property type="entry name" value="NAD(P)-bd_dom_sf"/>
</dbReference>
<dbReference type="InterPro" id="IPR052711">
    <property type="entry name" value="Zinc_ADH-like"/>
</dbReference>
<evidence type="ECO:0000259" key="1">
    <source>
        <dbReference type="SMART" id="SM00829"/>
    </source>
</evidence>
<dbReference type="PANTHER" id="PTHR45033">
    <property type="match status" value="1"/>
</dbReference>
<protein>
    <submittedName>
        <fullName evidence="2">Zinc-binding dehydrogenase</fullName>
    </submittedName>
</protein>
<dbReference type="PANTHER" id="PTHR45033:SF3">
    <property type="entry name" value="DEHYDROGENASE, PUTATIVE (AFU_ORTHOLOGUE AFUA_2G13270)-RELATED"/>
    <property type="match status" value="1"/>
</dbReference>
<keyword evidence="3" id="KW-1185">Reference proteome</keyword>
<dbReference type="InterPro" id="IPR011032">
    <property type="entry name" value="GroES-like_sf"/>
</dbReference>
<evidence type="ECO:0000313" key="3">
    <source>
        <dbReference type="Proteomes" id="UP001168528"/>
    </source>
</evidence>
<dbReference type="Proteomes" id="UP001168528">
    <property type="component" value="Unassembled WGS sequence"/>
</dbReference>
<sequence length="332" mass="35930">MKALVLEGLHQPLAIKEVSTPSLQPGEVLVQVKAAALNHRDVWIQKGQYGGIKYPSILGSDGAGVVVEAFSEAEKHWVGKEIIINPSHNWGNNPKGQGKSFKILGLPDEGTFAQYVKVATRYLADKPAHLSFEEAAALPLAGLTAYRTLISRAQVQKGEKVLITGIGGGVALFVLQYALAIGAQAYVTSSSEAKIARAKEMGAIGGTNYTSPDWADELKKQTGGFDVLIDSSAGEGFAKLVDIAAVGGRIAIYGGTQGVIKELVPQRIFWKQLSILGATMGSEEEFGQMVYFIIQHQLRPVVNKIFPWEEAEQALRRMDNKEQFGKIVLKIE</sequence>
<dbReference type="SUPFAM" id="SSF50129">
    <property type="entry name" value="GroES-like"/>
    <property type="match status" value="1"/>
</dbReference>
<proteinExistence type="predicted"/>
<dbReference type="SMART" id="SM00829">
    <property type="entry name" value="PKS_ER"/>
    <property type="match status" value="1"/>
</dbReference>
<organism evidence="2 3">
    <name type="scientific">Rhodocytophaga aerolata</name>
    <dbReference type="NCBI Taxonomy" id="455078"/>
    <lineage>
        <taxon>Bacteria</taxon>
        <taxon>Pseudomonadati</taxon>
        <taxon>Bacteroidota</taxon>
        <taxon>Cytophagia</taxon>
        <taxon>Cytophagales</taxon>
        <taxon>Rhodocytophagaceae</taxon>
        <taxon>Rhodocytophaga</taxon>
    </lineage>
</organism>
<dbReference type="Pfam" id="PF00107">
    <property type="entry name" value="ADH_zinc_N"/>
    <property type="match status" value="1"/>
</dbReference>
<dbReference type="EMBL" id="JAUKPO010000003">
    <property type="protein sequence ID" value="MDO1446228.1"/>
    <property type="molecule type" value="Genomic_DNA"/>
</dbReference>
<dbReference type="InterPro" id="IPR020843">
    <property type="entry name" value="ER"/>
</dbReference>
<dbReference type="InterPro" id="IPR013149">
    <property type="entry name" value="ADH-like_C"/>
</dbReference>
<dbReference type="Pfam" id="PF08240">
    <property type="entry name" value="ADH_N"/>
    <property type="match status" value="1"/>
</dbReference>
<gene>
    <name evidence="2" type="ORF">Q0590_08195</name>
</gene>
<dbReference type="Gene3D" id="3.90.180.10">
    <property type="entry name" value="Medium-chain alcohol dehydrogenases, catalytic domain"/>
    <property type="match status" value="1"/>
</dbReference>
<accession>A0ABT8R4K4</accession>
<comment type="caution">
    <text evidence="2">The sequence shown here is derived from an EMBL/GenBank/DDBJ whole genome shotgun (WGS) entry which is preliminary data.</text>
</comment>
<dbReference type="RefSeq" id="WP_302037028.1">
    <property type="nucleotide sequence ID" value="NZ_JAUKPO010000003.1"/>
</dbReference>
<feature type="domain" description="Enoyl reductase (ER)" evidence="1">
    <location>
        <begin position="8"/>
        <end position="329"/>
    </location>
</feature>
<evidence type="ECO:0000313" key="2">
    <source>
        <dbReference type="EMBL" id="MDO1446228.1"/>
    </source>
</evidence>
<dbReference type="InterPro" id="IPR013154">
    <property type="entry name" value="ADH-like_N"/>
</dbReference>
<dbReference type="Gene3D" id="3.40.50.720">
    <property type="entry name" value="NAD(P)-binding Rossmann-like Domain"/>
    <property type="match status" value="1"/>
</dbReference>